<dbReference type="InterPro" id="IPR036291">
    <property type="entry name" value="NAD(P)-bd_dom_sf"/>
</dbReference>
<dbReference type="SUPFAM" id="SSF51735">
    <property type="entry name" value="NAD(P)-binding Rossmann-fold domains"/>
    <property type="match status" value="1"/>
</dbReference>
<dbReference type="Proteomes" id="UP001604336">
    <property type="component" value="Unassembled WGS sequence"/>
</dbReference>
<accession>A0ABD1R9U5</accession>
<keyword evidence="3" id="KW-1185">Reference proteome</keyword>
<evidence type="ECO:0000313" key="2">
    <source>
        <dbReference type="EMBL" id="KAL2485196.1"/>
    </source>
</evidence>
<evidence type="ECO:0000256" key="1">
    <source>
        <dbReference type="SAM" id="Phobius"/>
    </source>
</evidence>
<gene>
    <name evidence="2" type="ORF">Adt_29952</name>
</gene>
<keyword evidence="1" id="KW-0812">Transmembrane</keyword>
<dbReference type="Gene3D" id="3.40.50.720">
    <property type="entry name" value="NAD(P)-binding Rossmann-like Domain"/>
    <property type="match status" value="1"/>
</dbReference>
<dbReference type="AlphaFoldDB" id="A0ABD1R9U5"/>
<keyword evidence="1" id="KW-0472">Membrane</keyword>
<dbReference type="EMBL" id="JBFOLK010000009">
    <property type="protein sequence ID" value="KAL2485196.1"/>
    <property type="molecule type" value="Genomic_DNA"/>
</dbReference>
<reference evidence="3" key="1">
    <citation type="submission" date="2024-07" db="EMBL/GenBank/DDBJ databases">
        <title>Two chromosome-level genome assemblies of Korean endemic species Abeliophyllum distichum and Forsythia ovata (Oleaceae).</title>
        <authorList>
            <person name="Jang H."/>
        </authorList>
    </citation>
    <scope>NUCLEOTIDE SEQUENCE [LARGE SCALE GENOMIC DNA]</scope>
</reference>
<protein>
    <submittedName>
        <fullName evidence="2">Uncharacterized protein</fullName>
    </submittedName>
</protein>
<organism evidence="2 3">
    <name type="scientific">Abeliophyllum distichum</name>
    <dbReference type="NCBI Taxonomy" id="126358"/>
    <lineage>
        <taxon>Eukaryota</taxon>
        <taxon>Viridiplantae</taxon>
        <taxon>Streptophyta</taxon>
        <taxon>Embryophyta</taxon>
        <taxon>Tracheophyta</taxon>
        <taxon>Spermatophyta</taxon>
        <taxon>Magnoliopsida</taxon>
        <taxon>eudicotyledons</taxon>
        <taxon>Gunneridae</taxon>
        <taxon>Pentapetalae</taxon>
        <taxon>asterids</taxon>
        <taxon>lamiids</taxon>
        <taxon>Lamiales</taxon>
        <taxon>Oleaceae</taxon>
        <taxon>Forsythieae</taxon>
        <taxon>Abeliophyllum</taxon>
    </lineage>
</organism>
<feature type="transmembrane region" description="Helical" evidence="1">
    <location>
        <begin position="62"/>
        <end position="83"/>
    </location>
</feature>
<name>A0ABD1R9U5_9LAMI</name>
<evidence type="ECO:0000313" key="3">
    <source>
        <dbReference type="Proteomes" id="UP001604336"/>
    </source>
</evidence>
<sequence>MSTVVTAMMSGTRNRHFKMSLSKNQPNTYALVTQERRKLICSSAEIDKKLVFSNPYWPPREVSSLVTFLCFPAALYLTGQIIYSDGGMTINEFLKKSLIYEEEFDKQVSGLFLIAIGLM</sequence>
<proteinExistence type="predicted"/>
<keyword evidence="1" id="KW-1133">Transmembrane helix</keyword>
<comment type="caution">
    <text evidence="2">The sequence shown here is derived from an EMBL/GenBank/DDBJ whole genome shotgun (WGS) entry which is preliminary data.</text>
</comment>